<accession>G4NRP8</accession>
<organism evidence="1 2">
    <name type="scientific">Bacillus spizizenii (strain DSM 15029 / JCM 12233 / NBRC 101239 / NRRL B-23049 / TU-B-10)</name>
    <name type="common">Bacillus subtilis subsp. spizizenii</name>
    <dbReference type="NCBI Taxonomy" id="1052585"/>
    <lineage>
        <taxon>Bacteria</taxon>
        <taxon>Bacillati</taxon>
        <taxon>Bacillota</taxon>
        <taxon>Bacilli</taxon>
        <taxon>Bacillales</taxon>
        <taxon>Bacillaceae</taxon>
        <taxon>Bacillus</taxon>
    </lineage>
</organism>
<dbReference type="KEGG" id="bst:GYO_1302"/>
<reference evidence="1 2" key="1">
    <citation type="journal article" date="2012" name="J. Bacteriol.">
        <title>Whole-genome sequences of Bacillus subtilis and close relatives.</title>
        <authorList>
            <person name="Earl A.M."/>
            <person name="Eppinger M."/>
            <person name="Fricke W.F."/>
            <person name="Rosovitz M.J."/>
            <person name="Rasko D.A."/>
            <person name="Daugherty S."/>
            <person name="Losick R."/>
            <person name="Kolter R."/>
            <person name="Ravel J."/>
        </authorList>
    </citation>
    <scope>NUCLEOTIDE SEQUENCE [LARGE SCALE GENOMIC DNA]</scope>
    <source>
        <strain evidence="2">DSM 15029 / JCM 12233 / NBRC 101239 / NRRL B-23049 / TU-B-10</strain>
    </source>
</reference>
<proteinExistence type="predicted"/>
<keyword evidence="2" id="KW-1185">Reference proteome</keyword>
<dbReference type="EMBL" id="CP002905">
    <property type="protein sequence ID" value="AEP85958.1"/>
    <property type="molecule type" value="Genomic_DNA"/>
</dbReference>
<name>G4NRP8_BACS4</name>
<evidence type="ECO:0000313" key="2">
    <source>
        <dbReference type="Proteomes" id="UP000002651"/>
    </source>
</evidence>
<protein>
    <submittedName>
        <fullName evidence="1">Uncharacterized protein</fullName>
    </submittedName>
</protein>
<evidence type="ECO:0000313" key="1">
    <source>
        <dbReference type="EMBL" id="AEP85958.1"/>
    </source>
</evidence>
<dbReference type="AlphaFoldDB" id="G4NRP8"/>
<sequence>MKMAPDLDHFFKTAVELFVYLFLQYGYGQSRFPLFLCFSMIV</sequence>
<gene>
    <name evidence="1" type="ordered locus">GYO_1302</name>
</gene>
<dbReference type="Proteomes" id="UP000002651">
    <property type="component" value="Chromosome"/>
</dbReference>
<dbReference type="HOGENOM" id="CLU_3247453_0_0_9"/>